<proteinExistence type="predicted"/>
<evidence type="ECO:0000313" key="3">
    <source>
        <dbReference type="Proteomes" id="UP000235116"/>
    </source>
</evidence>
<keyword evidence="1" id="KW-0472">Membrane</keyword>
<gene>
    <name evidence="2" type="ORF">Kalk_20715</name>
</gene>
<dbReference type="KEGG" id="kak:Kalk_20715"/>
<name>A0A2K9LQY4_9GAMM</name>
<protein>
    <submittedName>
        <fullName evidence="2">Uncharacterized protein</fullName>
    </submittedName>
</protein>
<evidence type="ECO:0000313" key="2">
    <source>
        <dbReference type="EMBL" id="AUM14703.1"/>
    </source>
</evidence>
<evidence type="ECO:0000256" key="1">
    <source>
        <dbReference type="SAM" id="Phobius"/>
    </source>
</evidence>
<sequence length="138" mass="15662">MSNNEEDDVRQSLRVQLTELNNRSRWYSSQLWQLPFAYLGVTGLLFGGVAGGELFEWLILCLVVFLSGPFVIEHMSNIADGERRAVKNLIAVEDKLGIPNTAQYKECYTTPLHRLVKVVFVLSGFSSLFIATKIMSFW</sequence>
<organism evidence="2 3">
    <name type="scientific">Ketobacter alkanivorans</name>
    <dbReference type="NCBI Taxonomy" id="1917421"/>
    <lineage>
        <taxon>Bacteria</taxon>
        <taxon>Pseudomonadati</taxon>
        <taxon>Pseudomonadota</taxon>
        <taxon>Gammaproteobacteria</taxon>
        <taxon>Pseudomonadales</taxon>
        <taxon>Ketobacteraceae</taxon>
        <taxon>Ketobacter</taxon>
    </lineage>
</organism>
<keyword evidence="1" id="KW-1133">Transmembrane helix</keyword>
<keyword evidence="1" id="KW-0812">Transmembrane</keyword>
<dbReference type="RefSeq" id="WP_101896076.1">
    <property type="nucleotide sequence ID" value="NZ_CP022684.1"/>
</dbReference>
<dbReference type="AlphaFoldDB" id="A0A2K9LQY4"/>
<feature type="transmembrane region" description="Helical" evidence="1">
    <location>
        <begin position="31"/>
        <end position="51"/>
    </location>
</feature>
<dbReference type="EMBL" id="CP022684">
    <property type="protein sequence ID" value="AUM14703.1"/>
    <property type="molecule type" value="Genomic_DNA"/>
</dbReference>
<feature type="transmembrane region" description="Helical" evidence="1">
    <location>
        <begin position="57"/>
        <end position="75"/>
    </location>
</feature>
<keyword evidence="3" id="KW-1185">Reference proteome</keyword>
<accession>A0A2K9LQY4</accession>
<reference evidence="3" key="1">
    <citation type="submission" date="2017-08" db="EMBL/GenBank/DDBJ databases">
        <title>Direct submision.</title>
        <authorList>
            <person name="Kim S.-J."/>
            <person name="Rhee S.-K."/>
        </authorList>
    </citation>
    <scope>NUCLEOTIDE SEQUENCE [LARGE SCALE GENOMIC DNA]</scope>
    <source>
        <strain evidence="3">GI5</strain>
    </source>
</reference>
<feature type="transmembrane region" description="Helical" evidence="1">
    <location>
        <begin position="115"/>
        <end position="135"/>
    </location>
</feature>
<dbReference type="Proteomes" id="UP000235116">
    <property type="component" value="Chromosome"/>
</dbReference>